<accession>A0A9W4WW95</accession>
<sequence>SGDTPRLTKLINLTGHNLYKGCRYSNIRDIYKNHVYLPTMPPREKRNEYKQYDPKNLPIQAQLNEIGNEMHSIRKSLPTYLRSPPCNIVIHHNGYKAEEWAAWITMYFLPLLKGQILDRHYKGWVYFVKAVRLCQKLTLTSQELKAYTQPVRIEKDKEKFSASYDVRGRTLKNKIRTVTDKKWAVYWI</sequence>
<organism evidence="1 2">
    <name type="scientific">Funneliformis geosporum</name>
    <dbReference type="NCBI Taxonomy" id="1117311"/>
    <lineage>
        <taxon>Eukaryota</taxon>
        <taxon>Fungi</taxon>
        <taxon>Fungi incertae sedis</taxon>
        <taxon>Mucoromycota</taxon>
        <taxon>Glomeromycotina</taxon>
        <taxon>Glomeromycetes</taxon>
        <taxon>Glomerales</taxon>
        <taxon>Glomeraceae</taxon>
        <taxon>Funneliformis</taxon>
    </lineage>
</organism>
<reference evidence="1" key="1">
    <citation type="submission" date="2022-08" db="EMBL/GenBank/DDBJ databases">
        <authorList>
            <person name="Kallberg Y."/>
            <person name="Tangrot J."/>
            <person name="Rosling A."/>
        </authorList>
    </citation>
    <scope>NUCLEOTIDE SEQUENCE</scope>
    <source>
        <strain evidence="1">Wild A</strain>
    </source>
</reference>
<evidence type="ECO:0000313" key="1">
    <source>
        <dbReference type="EMBL" id="CAI2191390.1"/>
    </source>
</evidence>
<dbReference type="AlphaFoldDB" id="A0A9W4WW95"/>
<gene>
    <name evidence="1" type="ORF">FWILDA_LOCUS15048</name>
</gene>
<dbReference type="Proteomes" id="UP001153678">
    <property type="component" value="Unassembled WGS sequence"/>
</dbReference>
<feature type="non-terminal residue" evidence="1">
    <location>
        <position position="1"/>
    </location>
</feature>
<keyword evidence="2" id="KW-1185">Reference proteome</keyword>
<proteinExistence type="predicted"/>
<dbReference type="OrthoDB" id="8194903at2759"/>
<dbReference type="EMBL" id="CAMKVN010007374">
    <property type="protein sequence ID" value="CAI2191390.1"/>
    <property type="molecule type" value="Genomic_DNA"/>
</dbReference>
<comment type="caution">
    <text evidence="1">The sequence shown here is derived from an EMBL/GenBank/DDBJ whole genome shotgun (WGS) entry which is preliminary data.</text>
</comment>
<protein>
    <submittedName>
        <fullName evidence="1">14160_t:CDS:1</fullName>
    </submittedName>
</protein>
<name>A0A9W4WW95_9GLOM</name>
<evidence type="ECO:0000313" key="2">
    <source>
        <dbReference type="Proteomes" id="UP001153678"/>
    </source>
</evidence>